<keyword evidence="2 4" id="KW-0238">DNA-binding</keyword>
<proteinExistence type="predicted"/>
<dbReference type="Proteomes" id="UP000004816">
    <property type="component" value="Unassembled WGS sequence"/>
</dbReference>
<feature type="domain" description="HTH tetR-type" evidence="6">
    <location>
        <begin position="48"/>
        <end position="108"/>
    </location>
</feature>
<sequence>MVGSGGVRQGRAGASLIPDRARDDRRSTLMRMGTTGRPRLAASLRHGDTARDEILDAAAELFTTEGYASVSTRKIAESAGFRQASLYHYFGSKEDILTALLGQTVDVALALAERLKDGRESAAVRLYALALSDSEQLITSRWNLGALYLLPEVRAERFVAFQEKRTALRGCYEQLASAVAAEHGAPTGMRRLPFRLVESVIIERAEFAGAPGSGASPELIAEAALRMLGCADGLEAIRGQALALLDAPPRG</sequence>
<dbReference type="STRING" id="679197.HMPREF9336_00096"/>
<name>E5XKS7_SEGRC</name>
<dbReference type="PROSITE" id="PS50977">
    <property type="entry name" value="HTH_TETR_2"/>
    <property type="match status" value="1"/>
</dbReference>
<feature type="region of interest" description="Disordered" evidence="5">
    <location>
        <begin position="1"/>
        <end position="26"/>
    </location>
</feature>
<evidence type="ECO:0000256" key="1">
    <source>
        <dbReference type="ARBA" id="ARBA00023015"/>
    </source>
</evidence>
<dbReference type="GO" id="GO:0000976">
    <property type="term" value="F:transcription cis-regulatory region binding"/>
    <property type="evidence" value="ECO:0007669"/>
    <property type="project" value="TreeGrafter"/>
</dbReference>
<dbReference type="GO" id="GO:0003700">
    <property type="term" value="F:DNA-binding transcription factor activity"/>
    <property type="evidence" value="ECO:0007669"/>
    <property type="project" value="TreeGrafter"/>
</dbReference>
<dbReference type="PANTHER" id="PTHR30055:SF234">
    <property type="entry name" value="HTH-TYPE TRANSCRIPTIONAL REGULATOR BETI"/>
    <property type="match status" value="1"/>
</dbReference>
<dbReference type="HOGENOM" id="CLU_069356_20_1_11"/>
<dbReference type="EMBL" id="ACZI02000003">
    <property type="protein sequence ID" value="EFV15040.1"/>
    <property type="molecule type" value="Genomic_DNA"/>
</dbReference>
<dbReference type="SUPFAM" id="SSF46689">
    <property type="entry name" value="Homeodomain-like"/>
    <property type="match status" value="1"/>
</dbReference>
<evidence type="ECO:0000256" key="4">
    <source>
        <dbReference type="PROSITE-ProRule" id="PRU00335"/>
    </source>
</evidence>
<reference evidence="7 8" key="1">
    <citation type="journal article" date="2011" name="Stand. Genomic Sci.">
        <title>High quality draft genome sequence of Segniliparus rugosus CDC 945(T)= (ATCC BAA-974(T)).</title>
        <authorList>
            <person name="Earl A.M."/>
            <person name="Desjardins C.A."/>
            <person name="Fitzgerald M.G."/>
            <person name="Arachchi H.M."/>
            <person name="Zeng Q."/>
            <person name="Mehta T."/>
            <person name="Griggs A."/>
            <person name="Birren B.W."/>
            <person name="Toney N.C."/>
            <person name="Carr J."/>
            <person name="Posey J."/>
            <person name="Butler W.R."/>
        </authorList>
    </citation>
    <scope>NUCLEOTIDE SEQUENCE [LARGE SCALE GENOMIC DNA]</scope>
    <source>
        <strain evidence="8">ATCC BAA-974 / DSM 45345 / CCUG 50838 / CIP 108380 / JCM 13579 / CDC 945</strain>
    </source>
</reference>
<evidence type="ECO:0000256" key="3">
    <source>
        <dbReference type="ARBA" id="ARBA00023163"/>
    </source>
</evidence>
<dbReference type="Gene3D" id="1.10.357.10">
    <property type="entry name" value="Tetracycline Repressor, domain 2"/>
    <property type="match status" value="1"/>
</dbReference>
<dbReference type="PRINTS" id="PR00455">
    <property type="entry name" value="HTHTETR"/>
</dbReference>
<feature type="DNA-binding region" description="H-T-H motif" evidence="4">
    <location>
        <begin position="71"/>
        <end position="90"/>
    </location>
</feature>
<protein>
    <recommendedName>
        <fullName evidence="6">HTH tetR-type domain-containing protein</fullName>
    </recommendedName>
</protein>
<comment type="caution">
    <text evidence="7">The sequence shown here is derived from an EMBL/GenBank/DDBJ whole genome shotgun (WGS) entry which is preliminary data.</text>
</comment>
<evidence type="ECO:0000256" key="2">
    <source>
        <dbReference type="ARBA" id="ARBA00023125"/>
    </source>
</evidence>
<dbReference type="eggNOG" id="COG1309">
    <property type="taxonomic scope" value="Bacteria"/>
</dbReference>
<evidence type="ECO:0000313" key="8">
    <source>
        <dbReference type="Proteomes" id="UP000004816"/>
    </source>
</evidence>
<dbReference type="InterPro" id="IPR001647">
    <property type="entry name" value="HTH_TetR"/>
</dbReference>
<dbReference type="Pfam" id="PF00440">
    <property type="entry name" value="TetR_N"/>
    <property type="match status" value="1"/>
</dbReference>
<dbReference type="PANTHER" id="PTHR30055">
    <property type="entry name" value="HTH-TYPE TRANSCRIPTIONAL REGULATOR RUTR"/>
    <property type="match status" value="1"/>
</dbReference>
<keyword evidence="1" id="KW-0805">Transcription regulation</keyword>
<dbReference type="InterPro" id="IPR050109">
    <property type="entry name" value="HTH-type_TetR-like_transc_reg"/>
</dbReference>
<evidence type="ECO:0000259" key="6">
    <source>
        <dbReference type="PROSITE" id="PS50977"/>
    </source>
</evidence>
<evidence type="ECO:0000256" key="5">
    <source>
        <dbReference type="SAM" id="MobiDB-lite"/>
    </source>
</evidence>
<dbReference type="InterPro" id="IPR009057">
    <property type="entry name" value="Homeodomain-like_sf"/>
</dbReference>
<gene>
    <name evidence="7" type="ORF">HMPREF9336_00096</name>
</gene>
<dbReference type="AlphaFoldDB" id="E5XKS7"/>
<keyword evidence="8" id="KW-1185">Reference proteome</keyword>
<organism evidence="7 8">
    <name type="scientific">Segniliparus rugosus (strain ATCC BAA-974 / DSM 45345 / CCUG 50838 / CIP 108380 / JCM 13579 / CDC 945)</name>
    <dbReference type="NCBI Taxonomy" id="679197"/>
    <lineage>
        <taxon>Bacteria</taxon>
        <taxon>Bacillati</taxon>
        <taxon>Actinomycetota</taxon>
        <taxon>Actinomycetes</taxon>
        <taxon>Mycobacteriales</taxon>
        <taxon>Segniliparaceae</taxon>
        <taxon>Segniliparus</taxon>
    </lineage>
</organism>
<accession>E5XKS7</accession>
<evidence type="ECO:0000313" key="7">
    <source>
        <dbReference type="EMBL" id="EFV15040.1"/>
    </source>
</evidence>
<keyword evidence="3" id="KW-0804">Transcription</keyword>